<feature type="domain" description="HTH tetR-type" evidence="5">
    <location>
        <begin position="6"/>
        <end position="66"/>
    </location>
</feature>
<dbReference type="PRINTS" id="PR00455">
    <property type="entry name" value="HTHTETR"/>
</dbReference>
<proteinExistence type="predicted"/>
<evidence type="ECO:0000259" key="5">
    <source>
        <dbReference type="PROSITE" id="PS50977"/>
    </source>
</evidence>
<dbReference type="InterPro" id="IPR036271">
    <property type="entry name" value="Tet_transcr_reg_TetR-rel_C_sf"/>
</dbReference>
<dbReference type="GO" id="GO:0000976">
    <property type="term" value="F:transcription cis-regulatory region binding"/>
    <property type="evidence" value="ECO:0007669"/>
    <property type="project" value="TreeGrafter"/>
</dbReference>
<dbReference type="EMBL" id="FNQS01000001">
    <property type="protein sequence ID" value="SDZ77428.1"/>
    <property type="molecule type" value="Genomic_DNA"/>
</dbReference>
<keyword evidence="3" id="KW-0804">Transcription</keyword>
<evidence type="ECO:0000313" key="7">
    <source>
        <dbReference type="Proteomes" id="UP000187280"/>
    </source>
</evidence>
<dbReference type="Gene3D" id="1.10.10.60">
    <property type="entry name" value="Homeodomain-like"/>
    <property type="match status" value="1"/>
</dbReference>
<dbReference type="InterPro" id="IPR009057">
    <property type="entry name" value="Homeodomain-like_sf"/>
</dbReference>
<name>A0A1H3VTL5_9GAMM</name>
<dbReference type="InterPro" id="IPR001647">
    <property type="entry name" value="HTH_TetR"/>
</dbReference>
<keyword evidence="1" id="KW-0805">Transcription regulation</keyword>
<accession>A0A1H3VTL5</accession>
<dbReference type="PANTHER" id="PTHR30055:SF119">
    <property type="entry name" value="NALC"/>
    <property type="match status" value="1"/>
</dbReference>
<dbReference type="SUPFAM" id="SSF46689">
    <property type="entry name" value="Homeodomain-like"/>
    <property type="match status" value="1"/>
</dbReference>
<keyword evidence="7" id="KW-1185">Reference proteome</keyword>
<dbReference type="PROSITE" id="PS50977">
    <property type="entry name" value="HTH_TETR_2"/>
    <property type="match status" value="1"/>
</dbReference>
<dbReference type="STRING" id="71657.SAMN02982996_00155"/>
<reference evidence="6 7" key="1">
    <citation type="submission" date="2016-10" db="EMBL/GenBank/DDBJ databases">
        <authorList>
            <person name="de Groot N.N."/>
        </authorList>
    </citation>
    <scope>NUCLEOTIDE SEQUENCE [LARGE SCALE GENOMIC DNA]</scope>
    <source>
        <strain evidence="6 7">ATCC 29281</strain>
    </source>
</reference>
<evidence type="ECO:0000256" key="1">
    <source>
        <dbReference type="ARBA" id="ARBA00023015"/>
    </source>
</evidence>
<dbReference type="FunFam" id="1.10.10.60:FF:000141">
    <property type="entry name" value="TetR family transcriptional regulator"/>
    <property type="match status" value="1"/>
</dbReference>
<evidence type="ECO:0000256" key="2">
    <source>
        <dbReference type="ARBA" id="ARBA00023125"/>
    </source>
</evidence>
<dbReference type="Pfam" id="PF00440">
    <property type="entry name" value="TetR_N"/>
    <property type="match status" value="1"/>
</dbReference>
<dbReference type="InterPro" id="IPR050109">
    <property type="entry name" value="HTH-type_TetR-like_transc_reg"/>
</dbReference>
<dbReference type="Pfam" id="PF14246">
    <property type="entry name" value="TetR_C_7"/>
    <property type="match status" value="1"/>
</dbReference>
<dbReference type="InterPro" id="IPR039536">
    <property type="entry name" value="TetR_C_Proteobacteria"/>
</dbReference>
<organism evidence="6 7">
    <name type="scientific">Lonsdalea quercina</name>
    <dbReference type="NCBI Taxonomy" id="71657"/>
    <lineage>
        <taxon>Bacteria</taxon>
        <taxon>Pseudomonadati</taxon>
        <taxon>Pseudomonadota</taxon>
        <taxon>Gammaproteobacteria</taxon>
        <taxon>Enterobacterales</taxon>
        <taxon>Pectobacteriaceae</taxon>
        <taxon>Lonsdalea</taxon>
    </lineage>
</organism>
<dbReference type="PANTHER" id="PTHR30055">
    <property type="entry name" value="HTH-TYPE TRANSCRIPTIONAL REGULATOR RUTR"/>
    <property type="match status" value="1"/>
</dbReference>
<evidence type="ECO:0000256" key="4">
    <source>
        <dbReference type="PROSITE-ProRule" id="PRU00335"/>
    </source>
</evidence>
<dbReference type="Gene3D" id="1.10.357.10">
    <property type="entry name" value="Tetracycline Repressor, domain 2"/>
    <property type="match status" value="1"/>
</dbReference>
<dbReference type="RefSeq" id="WP_026743123.1">
    <property type="nucleotide sequence ID" value="NZ_FNQS01000001.1"/>
</dbReference>
<dbReference type="Proteomes" id="UP000187280">
    <property type="component" value="Unassembled WGS sequence"/>
</dbReference>
<evidence type="ECO:0000256" key="3">
    <source>
        <dbReference type="ARBA" id="ARBA00023163"/>
    </source>
</evidence>
<dbReference type="SUPFAM" id="SSF48498">
    <property type="entry name" value="Tetracyclin repressor-like, C-terminal domain"/>
    <property type="match status" value="1"/>
</dbReference>
<dbReference type="eggNOG" id="COG1309">
    <property type="taxonomic scope" value="Bacteria"/>
</dbReference>
<sequence length="205" mass="22915">MKVRTQARRESIVSAAAQLFQEMGYERASMNELAKRLGGSKATLYSYFPSKEALFIAVVRAHATMHLSDAVAELAERIETGVTFHDTLMRFGERMLAVLTNDRSALAVYRMVVAEAGRSNIGMLFYESGPSECLDVLSTVMATAMEQGELHQDDPHLRALQFLALVTAETEIRIFQCDPEPFSTEEIRELTRRAVDMFLMGAGLR</sequence>
<dbReference type="GeneID" id="97763102"/>
<protein>
    <submittedName>
        <fullName evidence="6">Transcriptional regulator, TetR family</fullName>
    </submittedName>
</protein>
<dbReference type="GO" id="GO:0003700">
    <property type="term" value="F:DNA-binding transcription factor activity"/>
    <property type="evidence" value="ECO:0007669"/>
    <property type="project" value="TreeGrafter"/>
</dbReference>
<dbReference type="AlphaFoldDB" id="A0A1H3VTL5"/>
<keyword evidence="2 4" id="KW-0238">DNA-binding</keyword>
<gene>
    <name evidence="6" type="ORF">SAMN02982996_00155</name>
</gene>
<feature type="DNA-binding region" description="H-T-H motif" evidence="4">
    <location>
        <begin position="29"/>
        <end position="48"/>
    </location>
</feature>
<evidence type="ECO:0000313" key="6">
    <source>
        <dbReference type="EMBL" id="SDZ77428.1"/>
    </source>
</evidence>